<dbReference type="Pfam" id="PF22580">
    <property type="entry name" value="KYNU_C"/>
    <property type="match status" value="1"/>
</dbReference>
<dbReference type="InterPro" id="IPR000192">
    <property type="entry name" value="Aminotrans_V_dom"/>
</dbReference>
<protein>
    <submittedName>
        <fullName evidence="5">Kynureninase</fullName>
        <ecNumber evidence="5">3.7.1.3</ecNumber>
    </submittedName>
</protein>
<evidence type="ECO:0000256" key="2">
    <source>
        <dbReference type="ARBA" id="ARBA00022801"/>
    </source>
</evidence>
<dbReference type="Gene3D" id="3.40.640.10">
    <property type="entry name" value="Type I PLP-dependent aspartate aminotransferase-like (Major domain)"/>
    <property type="match status" value="1"/>
</dbReference>
<dbReference type="GO" id="GO:0030429">
    <property type="term" value="F:kynureninase activity"/>
    <property type="evidence" value="ECO:0007669"/>
    <property type="project" value="UniProtKB-EC"/>
</dbReference>
<proteinExistence type="predicted"/>
<dbReference type="Gene3D" id="3.90.1150.10">
    <property type="entry name" value="Aspartate Aminotransferase, domain 1"/>
    <property type="match status" value="1"/>
</dbReference>
<dbReference type="GO" id="GO:0006569">
    <property type="term" value="P:L-tryptophan catabolic process"/>
    <property type="evidence" value="ECO:0007669"/>
    <property type="project" value="InterPro"/>
</dbReference>
<accession>A0A839UUS2</accession>
<dbReference type="InterPro" id="IPR010111">
    <property type="entry name" value="Kynureninase"/>
</dbReference>
<comment type="caution">
    <text evidence="5">The sequence shown here is derived from an EMBL/GenBank/DDBJ whole genome shotgun (WGS) entry which is preliminary data.</text>
</comment>
<dbReference type="EC" id="3.7.1.3" evidence="5"/>
<dbReference type="PANTHER" id="PTHR43586">
    <property type="entry name" value="CYSTEINE DESULFURASE"/>
    <property type="match status" value="1"/>
</dbReference>
<dbReference type="InterPro" id="IPR015422">
    <property type="entry name" value="PyrdxlP-dep_Trfase_small"/>
</dbReference>
<dbReference type="GO" id="GO:0009435">
    <property type="term" value="P:NAD+ biosynthetic process"/>
    <property type="evidence" value="ECO:0007669"/>
    <property type="project" value="InterPro"/>
</dbReference>
<feature type="domain" description="Aminotransferase class V" evidence="4">
    <location>
        <begin position="61"/>
        <end position="222"/>
    </location>
</feature>
<name>A0A839UUS2_9GAMM</name>
<keyword evidence="6" id="KW-1185">Reference proteome</keyword>
<dbReference type="EMBL" id="JACHXZ010000003">
    <property type="protein sequence ID" value="MBB3169238.1"/>
    <property type="molecule type" value="Genomic_DNA"/>
</dbReference>
<dbReference type="InterPro" id="IPR015424">
    <property type="entry name" value="PyrdxlP-dep_Trfase"/>
</dbReference>
<evidence type="ECO:0000313" key="6">
    <source>
        <dbReference type="Proteomes" id="UP000559987"/>
    </source>
</evidence>
<organism evidence="5 6">
    <name type="scientific">Simiduia aestuariiviva</name>
    <dbReference type="NCBI Taxonomy" id="1510459"/>
    <lineage>
        <taxon>Bacteria</taxon>
        <taxon>Pseudomonadati</taxon>
        <taxon>Pseudomonadota</taxon>
        <taxon>Gammaproteobacteria</taxon>
        <taxon>Cellvibrionales</taxon>
        <taxon>Cellvibrionaceae</taxon>
        <taxon>Simiduia</taxon>
    </lineage>
</organism>
<dbReference type="AlphaFoldDB" id="A0A839UUS2"/>
<reference evidence="5 6" key="1">
    <citation type="submission" date="2020-08" db="EMBL/GenBank/DDBJ databases">
        <title>Genomic Encyclopedia of Type Strains, Phase III (KMG-III): the genomes of soil and plant-associated and newly described type strains.</title>
        <authorList>
            <person name="Whitman W."/>
        </authorList>
    </citation>
    <scope>NUCLEOTIDE SEQUENCE [LARGE SCALE GENOMIC DNA]</scope>
    <source>
        <strain evidence="5 6">CECT 8571</strain>
    </source>
</reference>
<dbReference type="GO" id="GO:0005737">
    <property type="term" value="C:cytoplasm"/>
    <property type="evidence" value="ECO:0007669"/>
    <property type="project" value="InterPro"/>
</dbReference>
<dbReference type="InterPro" id="IPR015421">
    <property type="entry name" value="PyrdxlP-dep_Trfase_major"/>
</dbReference>
<keyword evidence="2 5" id="KW-0378">Hydrolase</keyword>
<keyword evidence="3" id="KW-0663">Pyridoxal phosphate</keyword>
<evidence type="ECO:0000256" key="3">
    <source>
        <dbReference type="ARBA" id="ARBA00022898"/>
    </source>
</evidence>
<evidence type="ECO:0000313" key="5">
    <source>
        <dbReference type="EMBL" id="MBB3169238.1"/>
    </source>
</evidence>
<dbReference type="Pfam" id="PF00266">
    <property type="entry name" value="Aminotran_5"/>
    <property type="match status" value="1"/>
</dbReference>
<gene>
    <name evidence="5" type="ORF">FHS30_002446</name>
</gene>
<dbReference type="GO" id="GO:0030170">
    <property type="term" value="F:pyridoxal phosphate binding"/>
    <property type="evidence" value="ECO:0007669"/>
    <property type="project" value="InterPro"/>
</dbReference>
<dbReference type="SUPFAM" id="SSF53383">
    <property type="entry name" value="PLP-dependent transferases"/>
    <property type="match status" value="1"/>
</dbReference>
<keyword evidence="1" id="KW-0662">Pyridine nucleotide biosynthesis</keyword>
<sequence>MTLTLADLKGAVNPLAQHYAHFRVAERLLLTGHSHQAWPDCSLAAQQQAWLDAAEQVDQKWEKAALMAERVRAGFRRLLNEPDAEIALAQNTHELVLRFLSALDLQARPRIVTSDGEFHTLRRQLTRLREEGVEILVVAQYPANTFSERLAKVVNKNTAAVMVSQVFFNSSRIVDDFHAVAQQCEYMGALLLVDMYHSLNVLPVNVHNLGLDSAFIVGGGYKYCQLGEGNCFMRVPPQCELRPVNTGWYAEFELLSEQPDDQVHYGAGAARFAGSTYDPTSHYRAARVFDFFEAQGLTPELLRSISQHQLAVLATAFEALNLPDAEISLDHALALSERAGFLVVQTPHAMRLCELLRQRKVYTDARGDALRFGPAPYLADHQLRTAMQALGEAYQQL</sequence>
<dbReference type="RefSeq" id="WP_183910719.1">
    <property type="nucleotide sequence ID" value="NZ_JACHXZ010000003.1"/>
</dbReference>
<dbReference type="PANTHER" id="PTHR43586:SF8">
    <property type="entry name" value="CYSTEINE DESULFURASE 1, CHLOROPLASTIC"/>
    <property type="match status" value="1"/>
</dbReference>
<dbReference type="Proteomes" id="UP000559987">
    <property type="component" value="Unassembled WGS sequence"/>
</dbReference>
<evidence type="ECO:0000259" key="4">
    <source>
        <dbReference type="Pfam" id="PF00266"/>
    </source>
</evidence>
<evidence type="ECO:0000256" key="1">
    <source>
        <dbReference type="ARBA" id="ARBA00022642"/>
    </source>
</evidence>